<evidence type="ECO:0000259" key="2">
    <source>
        <dbReference type="PROSITE" id="PS51998"/>
    </source>
</evidence>
<feature type="compositionally biased region" description="Basic and acidic residues" evidence="1">
    <location>
        <begin position="743"/>
        <end position="757"/>
    </location>
</feature>
<feature type="compositionally biased region" description="Acidic residues" evidence="1">
    <location>
        <begin position="833"/>
        <end position="843"/>
    </location>
</feature>
<feature type="compositionally biased region" description="Polar residues" evidence="1">
    <location>
        <begin position="1"/>
        <end position="19"/>
    </location>
</feature>
<feature type="region of interest" description="Disordered" evidence="1">
    <location>
        <begin position="203"/>
        <end position="257"/>
    </location>
</feature>
<feature type="region of interest" description="Disordered" evidence="1">
    <location>
        <begin position="998"/>
        <end position="1038"/>
    </location>
</feature>
<feature type="compositionally biased region" description="Acidic residues" evidence="1">
    <location>
        <begin position="861"/>
        <end position="891"/>
    </location>
</feature>
<feature type="compositionally biased region" description="Polar residues" evidence="1">
    <location>
        <begin position="727"/>
        <end position="740"/>
    </location>
</feature>
<feature type="compositionally biased region" description="Basic and acidic residues" evidence="1">
    <location>
        <begin position="107"/>
        <end position="118"/>
    </location>
</feature>
<feature type="domain" description="DEK-C" evidence="2">
    <location>
        <begin position="255"/>
        <end position="312"/>
    </location>
</feature>
<dbReference type="Gene3D" id="1.10.10.60">
    <property type="entry name" value="Homeodomain-like"/>
    <property type="match status" value="1"/>
</dbReference>
<organism evidence="4 5">
    <name type="scientific">Cyclotella atomus</name>
    <dbReference type="NCBI Taxonomy" id="382360"/>
    <lineage>
        <taxon>Eukaryota</taxon>
        <taxon>Sar</taxon>
        <taxon>Stramenopiles</taxon>
        <taxon>Ochrophyta</taxon>
        <taxon>Bacillariophyta</taxon>
        <taxon>Coscinodiscophyceae</taxon>
        <taxon>Thalassiosirophycidae</taxon>
        <taxon>Stephanodiscales</taxon>
        <taxon>Stephanodiscaceae</taxon>
        <taxon>Cyclotella</taxon>
    </lineage>
</organism>
<dbReference type="AlphaFoldDB" id="A0ABD3PGS0"/>
<feature type="compositionally biased region" description="Acidic residues" evidence="1">
    <location>
        <begin position="999"/>
        <end position="1032"/>
    </location>
</feature>
<protein>
    <recommendedName>
        <fullName evidence="2">DEK-C domain-containing protein</fullName>
    </recommendedName>
</protein>
<feature type="region of interest" description="Disordered" evidence="1">
    <location>
        <begin position="314"/>
        <end position="425"/>
    </location>
</feature>
<feature type="compositionally biased region" description="Acidic residues" evidence="1">
    <location>
        <begin position="339"/>
        <end position="364"/>
    </location>
</feature>
<feature type="compositionally biased region" description="Polar residues" evidence="1">
    <location>
        <begin position="1108"/>
        <end position="1131"/>
    </location>
</feature>
<accession>A0ABD3PGS0</accession>
<feature type="compositionally biased region" description="Acidic residues" evidence="1">
    <location>
        <begin position="669"/>
        <end position="692"/>
    </location>
</feature>
<feature type="compositionally biased region" description="Low complexity" evidence="1">
    <location>
        <begin position="1153"/>
        <end position="1170"/>
    </location>
</feature>
<feature type="region of interest" description="Disordered" evidence="1">
    <location>
        <begin position="951"/>
        <end position="986"/>
    </location>
</feature>
<dbReference type="InterPro" id="IPR014876">
    <property type="entry name" value="DEK_C"/>
</dbReference>
<evidence type="ECO:0000313" key="4">
    <source>
        <dbReference type="EMBL" id="KAL3787092.1"/>
    </source>
</evidence>
<feature type="compositionally biased region" description="Low complexity" evidence="1">
    <location>
        <begin position="1132"/>
        <end position="1142"/>
    </location>
</feature>
<feature type="compositionally biased region" description="Acidic residues" evidence="1">
    <location>
        <begin position="774"/>
        <end position="791"/>
    </location>
</feature>
<proteinExistence type="predicted"/>
<feature type="region of interest" description="Disordered" evidence="1">
    <location>
        <begin position="1104"/>
        <end position="1170"/>
    </location>
</feature>
<feature type="compositionally biased region" description="Acidic residues" evidence="1">
    <location>
        <begin position="956"/>
        <end position="968"/>
    </location>
</feature>
<feature type="region of interest" description="Disordered" evidence="1">
    <location>
        <begin position="628"/>
        <end position="929"/>
    </location>
</feature>
<dbReference type="EMBL" id="JALLPJ020000704">
    <property type="protein sequence ID" value="KAL3785044.1"/>
    <property type="molecule type" value="Genomic_DNA"/>
</dbReference>
<keyword evidence="5" id="KW-1185">Reference proteome</keyword>
<feature type="region of interest" description="Disordered" evidence="1">
    <location>
        <begin position="1"/>
        <end position="178"/>
    </location>
</feature>
<feature type="compositionally biased region" description="Basic and acidic residues" evidence="1">
    <location>
        <begin position="412"/>
        <end position="425"/>
    </location>
</feature>
<reference evidence="4 5" key="1">
    <citation type="submission" date="2024-10" db="EMBL/GenBank/DDBJ databases">
        <title>Updated reference genomes for cyclostephanoid diatoms.</title>
        <authorList>
            <person name="Roberts W.R."/>
            <person name="Alverson A.J."/>
        </authorList>
    </citation>
    <scope>NUCLEOTIDE SEQUENCE [LARGE SCALE GENOMIC DNA]</scope>
    <source>
        <strain evidence="4 5">AJA010-31</strain>
    </source>
</reference>
<feature type="compositionally biased region" description="Basic residues" evidence="1">
    <location>
        <begin position="394"/>
        <end position="411"/>
    </location>
</feature>
<feature type="compositionally biased region" description="Acidic residues" evidence="1">
    <location>
        <begin position="205"/>
        <end position="225"/>
    </location>
</feature>
<dbReference type="Proteomes" id="UP001530400">
    <property type="component" value="Unassembled WGS sequence"/>
</dbReference>
<evidence type="ECO:0000313" key="5">
    <source>
        <dbReference type="Proteomes" id="UP001530400"/>
    </source>
</evidence>
<dbReference type="PROSITE" id="PS51998">
    <property type="entry name" value="DEK_C"/>
    <property type="match status" value="1"/>
</dbReference>
<feature type="compositionally biased region" description="Basic residues" evidence="1">
    <location>
        <begin position="323"/>
        <end position="333"/>
    </location>
</feature>
<dbReference type="EMBL" id="JALLPJ020000625">
    <property type="protein sequence ID" value="KAL3787092.1"/>
    <property type="molecule type" value="Genomic_DNA"/>
</dbReference>
<sequence length="1223" mass="135489">MDILTSPTHPTTTKQSDTPATAPPSDMSSNNNTDNQSTASDTEYETAFDKLQRLQSRLANPDDDDDIQKSSAKKKRRAKVAYGVSSLEALPGDGDEMTDGIDISTFAKDDYANRKSMFDDDELSNGNVSDGDDMLNEEGLSSVAESPKGRSKGRKKSVLQEDESVVSKEALGHDAAMESDAEMDVGQTEASGYGFSQGAFRADSEVEVSMEGEEQEFESEQPETEADAKGEDVEPQALVAAPEEEEAKDSQPLSPPTEAELYTVVDSIFESADKNTMTVKQVNKSVAAHFSMDKVDKEMKGLIKERLTKLVSGQIKVGSTAVKKSKKEKKPKKEKMAVEPEEEFEGDVESEEEVNYDSSSDYDEASAKKSRKSRKKQTVDTSLSDDSIASDKPRKSRKRRSSTGKMAKHLRDHATKLRERQIEESRIRQEELGNIAAKEEEGPKLSEEDRARAQAIAARFDTNREEELVKREEDRAGLIDVLRRKRLEIITLDDDKVQDVVETTETVKSEVMIDLEDDEEESSDEELELVAPVKKPSAMDCLMAKPGDIPAPIFRAAKPKPVANSRLALRNALRAKQVKAGNRWLARELGYKTEEDHIKECMEVEMKKRKQIFLLEKQAALGIKKELGASNPAFDVPADDPDEASGDEEDEELAMAKQLENSEVKSEAGDDADDEEMFETGDGGFDEEENAEHDDAPQNPTEELGEPKSTAEAPTPAPSPTKTVTSIVSPSGSRLVSTETSEAEVHDDLLGNEKVDIANESTENELDEMHIDDSNDDQAEADATEAVESDAEETKSKSKSNKPKNSAWKEMLRKEKEMLAKEKKRKGGGLVEGEAEEEEEEEGIVGLEDFGFSVEKKKDDDADEDDAEADEDDLEHVVDDLSDGEGDEEAGEQARKQLEAREEKERHKEIMRRMREGYDGRRGGIASGAGARGIYRFDQLVAADNREDAKRLGLLNEDEMDSDDENENGEAKEKKDAADDEDEAALLDKMLKERFLNRDEEDVFEENFSDSEAEDIDEEQANGDNPEDDEEKEQDRLAKQFAKRARMNRILEAYEGDTEFSRSRLIDEDVSMHIELKTMKTTQAKKRGSIFTEASNLGSSLFKRQKSDSNFGSQQSEKSFKPATTFTSQEGSLSVALLASRSAGRKRKTTFLSGKQSTSFSRQSSSNKSVSLSHVVFVTGESQGASQLSKSASEKPSTSKKPTAKFSASSSLWNRAISKNWSK</sequence>
<dbReference type="SUPFAM" id="SSF109715">
    <property type="entry name" value="DEK C-terminal domain"/>
    <property type="match status" value="1"/>
</dbReference>
<feature type="compositionally biased region" description="Acidic residues" evidence="1">
    <location>
        <begin position="637"/>
        <end position="653"/>
    </location>
</feature>
<comment type="caution">
    <text evidence="4">The sequence shown here is derived from an EMBL/GenBank/DDBJ whole genome shotgun (WGS) entry which is preliminary data.</text>
</comment>
<feature type="compositionally biased region" description="Basic and acidic residues" evidence="1">
    <location>
        <begin position="892"/>
        <end position="922"/>
    </location>
</feature>
<name>A0ABD3PGS0_9STRA</name>
<evidence type="ECO:0000256" key="1">
    <source>
        <dbReference type="SAM" id="MobiDB-lite"/>
    </source>
</evidence>
<feature type="compositionally biased region" description="Basic and acidic residues" evidence="1">
    <location>
        <begin position="810"/>
        <end position="821"/>
    </location>
</feature>
<feature type="compositionally biased region" description="Polar residues" evidence="1">
    <location>
        <begin position="26"/>
        <end position="41"/>
    </location>
</feature>
<evidence type="ECO:0000313" key="3">
    <source>
        <dbReference type="EMBL" id="KAL3785044.1"/>
    </source>
</evidence>
<feature type="compositionally biased region" description="Low complexity" evidence="1">
    <location>
        <begin position="707"/>
        <end position="726"/>
    </location>
</feature>
<feature type="region of interest" description="Disordered" evidence="1">
    <location>
        <begin position="1182"/>
        <end position="1210"/>
    </location>
</feature>
<gene>
    <name evidence="3" type="ORF">ACHAWO_006819</name>
    <name evidence="4" type="ORF">ACHAWO_008572</name>
</gene>